<sequence length="274" mass="29292">MSEAALLTRKAVAKPWGRTALPPPFDIAQSGTIGEIWFEHAGKPLDLLVKYLFTSEKLSIQVHPSDELAAVKGLPSGKEECWLVLDAEPGAVLGIGTLEPLSSDELRTAALDGSIEHMIDWKPATRGDFYYIPAGTVHAIGAGVTLVEVQQNSDITYRLFDYGRPRELHLDNGVEAASAAPYPDKLGAKIDLTVVQQLVAGPKFDLWLGHGWPSRGLTGELAHLVPLTGSVTADGVTARAGECLICSPCSELRIGHDAQLLIAQARCDNRGANA</sequence>
<dbReference type="PANTHER" id="PTHR42742">
    <property type="entry name" value="TRANSCRIPTIONAL REPRESSOR MPRA"/>
    <property type="match status" value="1"/>
</dbReference>
<organism evidence="3 4">
    <name type="scientific">Altererythrobacter ishigakiensis</name>
    <dbReference type="NCBI Taxonomy" id="476157"/>
    <lineage>
        <taxon>Bacteria</taxon>
        <taxon>Pseudomonadati</taxon>
        <taxon>Pseudomonadota</taxon>
        <taxon>Alphaproteobacteria</taxon>
        <taxon>Sphingomonadales</taxon>
        <taxon>Erythrobacteraceae</taxon>
        <taxon>Altererythrobacter</taxon>
    </lineage>
</organism>
<dbReference type="CDD" id="cd07010">
    <property type="entry name" value="cupin_PMI_type_I_N_bac"/>
    <property type="match status" value="1"/>
</dbReference>
<dbReference type="SUPFAM" id="SSF51182">
    <property type="entry name" value="RmlC-like cupins"/>
    <property type="match status" value="1"/>
</dbReference>
<proteinExistence type="predicted"/>
<reference evidence="3 4" key="1">
    <citation type="submission" date="2019-07" db="EMBL/GenBank/DDBJ databases">
        <title>Genomic Encyclopedia of Archaeal and Bacterial Type Strains, Phase II (KMG-II): from individual species to whole genera.</title>
        <authorList>
            <person name="Goeker M."/>
        </authorList>
    </citation>
    <scope>NUCLEOTIDE SEQUENCE [LARGE SCALE GENOMIC DNA]</scope>
    <source>
        <strain evidence="3 4">ATCC BAA-2084</strain>
    </source>
</reference>
<name>A0A562USQ7_9SPHN</name>
<keyword evidence="3" id="KW-0413">Isomerase</keyword>
<dbReference type="InterPro" id="IPR014710">
    <property type="entry name" value="RmlC-like_jellyroll"/>
</dbReference>
<protein>
    <submittedName>
        <fullName evidence="3">Mannose-6-phosphate isomerase</fullName>
    </submittedName>
</protein>
<dbReference type="GO" id="GO:0046872">
    <property type="term" value="F:metal ion binding"/>
    <property type="evidence" value="ECO:0007669"/>
    <property type="project" value="UniProtKB-KW"/>
</dbReference>
<evidence type="ECO:0000256" key="1">
    <source>
        <dbReference type="ARBA" id="ARBA00022723"/>
    </source>
</evidence>
<dbReference type="Proteomes" id="UP000320547">
    <property type="component" value="Unassembled WGS sequence"/>
</dbReference>
<dbReference type="Gene3D" id="2.60.120.10">
    <property type="entry name" value="Jelly Rolls"/>
    <property type="match status" value="1"/>
</dbReference>
<evidence type="ECO:0000313" key="4">
    <source>
        <dbReference type="Proteomes" id="UP000320547"/>
    </source>
</evidence>
<keyword evidence="4" id="KW-1185">Reference proteome</keyword>
<evidence type="ECO:0000313" key="3">
    <source>
        <dbReference type="EMBL" id="TWJ08637.1"/>
    </source>
</evidence>
<keyword evidence="2" id="KW-0862">Zinc</keyword>
<evidence type="ECO:0000256" key="2">
    <source>
        <dbReference type="ARBA" id="ARBA00022833"/>
    </source>
</evidence>
<dbReference type="PANTHER" id="PTHR42742:SF3">
    <property type="entry name" value="FRUCTOKINASE"/>
    <property type="match status" value="1"/>
</dbReference>
<dbReference type="OrthoDB" id="9808275at2"/>
<comment type="caution">
    <text evidence="3">The sequence shown here is derived from an EMBL/GenBank/DDBJ whole genome shotgun (WGS) entry which is preliminary data.</text>
</comment>
<dbReference type="STRING" id="476157.GCA_001663155_00491"/>
<dbReference type="InterPro" id="IPR051804">
    <property type="entry name" value="Carb_Metab_Reg_Kinase/Isom"/>
</dbReference>
<dbReference type="GO" id="GO:0016853">
    <property type="term" value="F:isomerase activity"/>
    <property type="evidence" value="ECO:0007669"/>
    <property type="project" value="UniProtKB-KW"/>
</dbReference>
<accession>A0A562USQ7</accession>
<dbReference type="RefSeq" id="WP_067596948.1">
    <property type="nucleotide sequence ID" value="NZ_CP015963.1"/>
</dbReference>
<dbReference type="AlphaFoldDB" id="A0A562USQ7"/>
<gene>
    <name evidence="3" type="ORF">JN10_0252</name>
</gene>
<keyword evidence="1" id="KW-0479">Metal-binding</keyword>
<dbReference type="EMBL" id="VLLK01000001">
    <property type="protein sequence ID" value="TWJ08637.1"/>
    <property type="molecule type" value="Genomic_DNA"/>
</dbReference>
<dbReference type="InterPro" id="IPR011051">
    <property type="entry name" value="RmlC_Cupin_sf"/>
</dbReference>